<feature type="compositionally biased region" description="Basic residues" evidence="11">
    <location>
        <begin position="426"/>
        <end position="438"/>
    </location>
</feature>
<feature type="region of interest" description="Disordered" evidence="11">
    <location>
        <begin position="1"/>
        <end position="92"/>
    </location>
</feature>
<evidence type="ECO:0000256" key="9">
    <source>
        <dbReference type="ARBA" id="ARBA00048679"/>
    </source>
</evidence>
<dbReference type="GO" id="GO:0043066">
    <property type="term" value="P:negative regulation of apoptotic process"/>
    <property type="evidence" value="ECO:0007669"/>
    <property type="project" value="TreeGrafter"/>
</dbReference>
<feature type="region of interest" description="Disordered" evidence="11">
    <location>
        <begin position="391"/>
        <end position="438"/>
    </location>
</feature>
<evidence type="ECO:0000256" key="4">
    <source>
        <dbReference type="ARBA" id="ARBA00022679"/>
    </source>
</evidence>
<evidence type="ECO:0000313" key="13">
    <source>
        <dbReference type="Ensembl" id="ENSCCRP00000176848.1"/>
    </source>
</evidence>
<evidence type="ECO:0000259" key="12">
    <source>
        <dbReference type="PROSITE" id="PS50011"/>
    </source>
</evidence>
<evidence type="ECO:0000256" key="7">
    <source>
        <dbReference type="ARBA" id="ARBA00022840"/>
    </source>
</evidence>
<sequence>MWQTVKSATQNNEVGPLLPQPNTNLVGPQPDPSVLEPVVLQVPTDPQPNQSKLKSMTLQDPDDPQPGPSVLETAVLQDPDDHQPDPSVLKPTALQNPVVPRTLPPWPVQSSFRRRRRIGDPVPYIPPATLPFGELYEWGRLIGKGGNGSVYEGIRKSDGQKVAIKFIPKRTSDNYIKILGCFEPVFEEVAINLVMKQPPPSPYIVYMLEWFEEEDDYILILEYPWPCKSLRRFLSDNRPRVNESLARGLMIQAVLGAKHCLDREVFHCSIKEDNMLVNTSTMELKLIDFGGSCLVNPSGFENGHLGGCRPPEYPSEYHAGPTTAWSLGAMLYSMVTGNNPFKTAFDRMIANVTIDHTLSRESQDLINRCLTRDPAERATLEEISQHEWFQQGQMSGVAQESVHLQSGQEQRNRESPEAEDGLMPSHHPHRAGKIKHSY</sequence>
<dbReference type="GO" id="GO:0005737">
    <property type="term" value="C:cytoplasm"/>
    <property type="evidence" value="ECO:0007669"/>
    <property type="project" value="TreeGrafter"/>
</dbReference>
<keyword evidence="6" id="KW-0418">Kinase</keyword>
<dbReference type="PROSITE" id="PS50011">
    <property type="entry name" value="PROTEIN_KINASE_DOM"/>
    <property type="match status" value="1"/>
</dbReference>
<keyword evidence="7 10" id="KW-0067">ATP-binding</keyword>
<comment type="catalytic activity">
    <reaction evidence="8">
        <text>L-threonyl-[protein] + ATP = O-phospho-L-threonyl-[protein] + ADP + H(+)</text>
        <dbReference type="Rhea" id="RHEA:46608"/>
        <dbReference type="Rhea" id="RHEA-COMP:11060"/>
        <dbReference type="Rhea" id="RHEA-COMP:11605"/>
        <dbReference type="ChEBI" id="CHEBI:15378"/>
        <dbReference type="ChEBI" id="CHEBI:30013"/>
        <dbReference type="ChEBI" id="CHEBI:30616"/>
        <dbReference type="ChEBI" id="CHEBI:61977"/>
        <dbReference type="ChEBI" id="CHEBI:456216"/>
        <dbReference type="EC" id="2.7.11.1"/>
    </reaction>
</comment>
<evidence type="ECO:0000256" key="6">
    <source>
        <dbReference type="ARBA" id="ARBA00022777"/>
    </source>
</evidence>
<accession>A0A9J8D4S1</accession>
<evidence type="ECO:0000256" key="3">
    <source>
        <dbReference type="ARBA" id="ARBA00022527"/>
    </source>
</evidence>
<name>A0A9J8D4S1_CYPCA</name>
<dbReference type="PANTHER" id="PTHR22984">
    <property type="entry name" value="SERINE/THREONINE-PROTEIN KINASE PIM"/>
    <property type="match status" value="1"/>
</dbReference>
<feature type="compositionally biased region" description="Polar residues" evidence="11">
    <location>
        <begin position="1"/>
        <end position="13"/>
    </location>
</feature>
<dbReference type="Pfam" id="PF00069">
    <property type="entry name" value="Pkinase"/>
    <property type="match status" value="1"/>
</dbReference>
<feature type="domain" description="Protein kinase" evidence="12">
    <location>
        <begin position="136"/>
        <end position="389"/>
    </location>
</feature>
<keyword evidence="5 10" id="KW-0547">Nucleotide-binding</keyword>
<dbReference type="SUPFAM" id="SSF56112">
    <property type="entry name" value="Protein kinase-like (PK-like)"/>
    <property type="match status" value="1"/>
</dbReference>
<evidence type="ECO:0000256" key="2">
    <source>
        <dbReference type="ARBA" id="ARBA00012513"/>
    </source>
</evidence>
<dbReference type="PANTHER" id="PTHR22984:SF11">
    <property type="entry name" value="AURORA KINASE-RELATED"/>
    <property type="match status" value="1"/>
</dbReference>
<dbReference type="PROSITE" id="PS00107">
    <property type="entry name" value="PROTEIN_KINASE_ATP"/>
    <property type="match status" value="1"/>
</dbReference>
<evidence type="ECO:0000256" key="8">
    <source>
        <dbReference type="ARBA" id="ARBA00047899"/>
    </source>
</evidence>
<dbReference type="EC" id="2.7.11.1" evidence="2"/>
<dbReference type="OMA" id="VTIMLEL"/>
<dbReference type="InterPro" id="IPR000719">
    <property type="entry name" value="Prot_kinase_dom"/>
</dbReference>
<evidence type="ECO:0000256" key="5">
    <source>
        <dbReference type="ARBA" id="ARBA00022741"/>
    </source>
</evidence>
<dbReference type="GO" id="GO:0005524">
    <property type="term" value="F:ATP binding"/>
    <property type="evidence" value="ECO:0007669"/>
    <property type="project" value="UniProtKB-UniRule"/>
</dbReference>
<organism evidence="13 14">
    <name type="scientific">Cyprinus carpio carpio</name>
    <dbReference type="NCBI Taxonomy" id="630221"/>
    <lineage>
        <taxon>Eukaryota</taxon>
        <taxon>Metazoa</taxon>
        <taxon>Chordata</taxon>
        <taxon>Craniata</taxon>
        <taxon>Vertebrata</taxon>
        <taxon>Euteleostomi</taxon>
        <taxon>Actinopterygii</taxon>
        <taxon>Neopterygii</taxon>
        <taxon>Teleostei</taxon>
        <taxon>Ostariophysi</taxon>
        <taxon>Cypriniformes</taxon>
        <taxon>Cyprinidae</taxon>
        <taxon>Cyprininae</taxon>
        <taxon>Cyprinus</taxon>
    </lineage>
</organism>
<reference evidence="13" key="1">
    <citation type="submission" date="2025-08" db="UniProtKB">
        <authorList>
            <consortium name="Ensembl"/>
        </authorList>
    </citation>
    <scope>IDENTIFICATION</scope>
</reference>
<evidence type="ECO:0000256" key="11">
    <source>
        <dbReference type="SAM" id="MobiDB-lite"/>
    </source>
</evidence>
<keyword evidence="4" id="KW-0808">Transferase</keyword>
<dbReference type="Ensembl" id="ENSCCRT00000173769.1">
    <property type="protein sequence ID" value="ENSCCRP00000176848.1"/>
    <property type="gene ID" value="ENSCCRG00000059080.1"/>
</dbReference>
<dbReference type="Gene3D" id="1.10.510.10">
    <property type="entry name" value="Transferase(Phosphotransferase) domain 1"/>
    <property type="match status" value="1"/>
</dbReference>
<evidence type="ECO:0000256" key="10">
    <source>
        <dbReference type="PROSITE-ProRule" id="PRU10141"/>
    </source>
</evidence>
<evidence type="ECO:0000313" key="14">
    <source>
        <dbReference type="Proteomes" id="UP001108240"/>
    </source>
</evidence>
<dbReference type="InterPro" id="IPR051138">
    <property type="entry name" value="PIM_Ser/Thr_kinase"/>
</dbReference>
<feature type="compositionally biased region" description="Polar residues" evidence="11">
    <location>
        <begin position="391"/>
        <end position="409"/>
    </location>
</feature>
<dbReference type="Gene3D" id="3.30.200.20">
    <property type="entry name" value="Phosphorylase Kinase, domain 1"/>
    <property type="match status" value="1"/>
</dbReference>
<dbReference type="GeneTree" id="ENSGT00950000182996"/>
<proteinExistence type="inferred from homology"/>
<dbReference type="Proteomes" id="UP001108240">
    <property type="component" value="Unplaced"/>
</dbReference>
<feature type="binding site" evidence="10">
    <location>
        <position position="165"/>
    </location>
    <ligand>
        <name>ATP</name>
        <dbReference type="ChEBI" id="CHEBI:30616"/>
    </ligand>
</feature>
<keyword evidence="3" id="KW-0723">Serine/threonine-protein kinase</keyword>
<reference evidence="13" key="2">
    <citation type="submission" date="2025-09" db="UniProtKB">
        <authorList>
            <consortium name="Ensembl"/>
        </authorList>
    </citation>
    <scope>IDENTIFICATION</scope>
</reference>
<dbReference type="GO" id="GO:0007346">
    <property type="term" value="P:regulation of mitotic cell cycle"/>
    <property type="evidence" value="ECO:0007669"/>
    <property type="project" value="TreeGrafter"/>
</dbReference>
<comment type="similarity">
    <text evidence="1">Belongs to the protein kinase superfamily. CAMK Ser/Thr protein kinase family. PIM subfamily.</text>
</comment>
<dbReference type="InterPro" id="IPR011009">
    <property type="entry name" value="Kinase-like_dom_sf"/>
</dbReference>
<evidence type="ECO:0000256" key="1">
    <source>
        <dbReference type="ARBA" id="ARBA00005505"/>
    </source>
</evidence>
<protein>
    <recommendedName>
        <fullName evidence="2">non-specific serine/threonine protein kinase</fullName>
        <ecNumber evidence="2">2.7.11.1</ecNumber>
    </recommendedName>
</protein>
<dbReference type="AlphaFoldDB" id="A0A9J8D4S1"/>
<dbReference type="GO" id="GO:0004674">
    <property type="term" value="F:protein serine/threonine kinase activity"/>
    <property type="evidence" value="ECO:0007669"/>
    <property type="project" value="UniProtKB-KW"/>
</dbReference>
<dbReference type="InterPro" id="IPR017441">
    <property type="entry name" value="Protein_kinase_ATP_BS"/>
</dbReference>
<keyword evidence="14" id="KW-1185">Reference proteome</keyword>
<feature type="compositionally biased region" description="Polar residues" evidence="11">
    <location>
        <begin position="47"/>
        <end position="58"/>
    </location>
</feature>
<comment type="catalytic activity">
    <reaction evidence="9">
        <text>L-seryl-[protein] + ATP = O-phospho-L-seryl-[protein] + ADP + H(+)</text>
        <dbReference type="Rhea" id="RHEA:17989"/>
        <dbReference type="Rhea" id="RHEA-COMP:9863"/>
        <dbReference type="Rhea" id="RHEA-COMP:11604"/>
        <dbReference type="ChEBI" id="CHEBI:15378"/>
        <dbReference type="ChEBI" id="CHEBI:29999"/>
        <dbReference type="ChEBI" id="CHEBI:30616"/>
        <dbReference type="ChEBI" id="CHEBI:83421"/>
        <dbReference type="ChEBI" id="CHEBI:456216"/>
        <dbReference type="EC" id="2.7.11.1"/>
    </reaction>
</comment>